<comment type="function">
    <text evidence="1">Central component in molecular interactions underlying sperm crawling. Forms an extensive filament system that extends from sperm villipoda, along the leading edge of the pseudopod.</text>
</comment>
<accession>A0A0D8XFY8</accession>
<reference evidence="5" key="2">
    <citation type="journal article" date="2016" name="Sci. Rep.">
        <title>Dictyocaulus viviparus genome, variome and transcriptome elucidate lungworm biology and support future intervention.</title>
        <authorList>
            <person name="McNulty S.N."/>
            <person name="Strube C."/>
            <person name="Rosa B.A."/>
            <person name="Martin J.C."/>
            <person name="Tyagi R."/>
            <person name="Choi Y.J."/>
            <person name="Wang Q."/>
            <person name="Hallsworth Pepin K."/>
            <person name="Zhang X."/>
            <person name="Ozersky P."/>
            <person name="Wilson R.K."/>
            <person name="Sternberg P.W."/>
            <person name="Gasser R.B."/>
            <person name="Mitreva M."/>
        </authorList>
    </citation>
    <scope>NUCLEOTIDE SEQUENCE [LARGE SCALE GENOMIC DNA]</scope>
    <source>
        <strain evidence="5">HannoverDv2000</strain>
    </source>
</reference>
<dbReference type="Gene3D" id="2.60.40.10">
    <property type="entry name" value="Immunoglobulins"/>
    <property type="match status" value="1"/>
</dbReference>
<dbReference type="EMBL" id="KN716553">
    <property type="protein sequence ID" value="KJH43508.1"/>
    <property type="molecule type" value="Genomic_DNA"/>
</dbReference>
<dbReference type="PANTHER" id="PTHR22947">
    <property type="entry name" value="MAJOR SPERM PROTEIN"/>
    <property type="match status" value="1"/>
</dbReference>
<dbReference type="InterPro" id="IPR000535">
    <property type="entry name" value="MSP_dom"/>
</dbReference>
<dbReference type="InterPro" id="IPR008962">
    <property type="entry name" value="PapD-like_sf"/>
</dbReference>
<feature type="region of interest" description="Disordered" evidence="2">
    <location>
        <begin position="1"/>
        <end position="49"/>
    </location>
</feature>
<evidence type="ECO:0000256" key="1">
    <source>
        <dbReference type="RuleBase" id="RU003425"/>
    </source>
</evidence>
<evidence type="ECO:0000259" key="3">
    <source>
        <dbReference type="PROSITE" id="PS50202"/>
    </source>
</evidence>
<dbReference type="PROSITE" id="PS50202">
    <property type="entry name" value="MSP"/>
    <property type="match status" value="1"/>
</dbReference>
<feature type="domain" description="MSP" evidence="3">
    <location>
        <begin position="14"/>
        <end position="158"/>
    </location>
</feature>
<organism evidence="4 5">
    <name type="scientific">Dictyocaulus viviparus</name>
    <name type="common">Bovine lungworm</name>
    <dbReference type="NCBI Taxonomy" id="29172"/>
    <lineage>
        <taxon>Eukaryota</taxon>
        <taxon>Metazoa</taxon>
        <taxon>Ecdysozoa</taxon>
        <taxon>Nematoda</taxon>
        <taxon>Chromadorea</taxon>
        <taxon>Rhabditida</taxon>
        <taxon>Rhabditina</taxon>
        <taxon>Rhabditomorpha</taxon>
        <taxon>Strongyloidea</taxon>
        <taxon>Metastrongylidae</taxon>
        <taxon>Dictyocaulus</taxon>
    </lineage>
</organism>
<dbReference type="OrthoDB" id="5851894at2759"/>
<proteinExistence type="predicted"/>
<dbReference type="PANTHER" id="PTHR22947:SF15">
    <property type="entry name" value="MAJOR SPERM PROTEIN"/>
    <property type="match status" value="1"/>
</dbReference>
<dbReference type="InterPro" id="IPR051774">
    <property type="entry name" value="Sperm-specific_class_P"/>
</dbReference>
<dbReference type="AlphaFoldDB" id="A0A0D8XFY8"/>
<evidence type="ECO:0000313" key="5">
    <source>
        <dbReference type="Proteomes" id="UP000053766"/>
    </source>
</evidence>
<name>A0A0D8XFY8_DICVI</name>
<reference evidence="4 5" key="1">
    <citation type="submission" date="2013-11" db="EMBL/GenBank/DDBJ databases">
        <title>Draft genome of the bovine lungworm Dictyocaulus viviparus.</title>
        <authorList>
            <person name="Mitreva M."/>
        </authorList>
    </citation>
    <scope>NUCLEOTIDE SEQUENCE [LARGE SCALE GENOMIC DNA]</scope>
    <source>
        <strain evidence="4 5">HannoverDv2000</strain>
    </source>
</reference>
<keyword evidence="1" id="KW-0206">Cytoskeleton</keyword>
<keyword evidence="1" id="KW-0963">Cytoplasm</keyword>
<dbReference type="SUPFAM" id="SSF49354">
    <property type="entry name" value="PapD-like"/>
    <property type="match status" value="1"/>
</dbReference>
<evidence type="ECO:0000313" key="4">
    <source>
        <dbReference type="EMBL" id="KJH43508.1"/>
    </source>
</evidence>
<dbReference type="InterPro" id="IPR013783">
    <property type="entry name" value="Ig-like_fold"/>
</dbReference>
<sequence length="158" mass="17569">MSSSDEEQLQSDPPLSVDPEFMSSSDEEQLQSDPPLSVDPEVATFTESGGKSEHMLVNLGDKHLAVKVRCSNNNLYRVKPVYQVVETGQCRSLIVTRGVGESGSDDDEERYSSVHNHIITWFSFSSTAMKYINYSSFTQLIYTTKVSLSDERSTTISA</sequence>
<gene>
    <name evidence="4" type="ORF">DICVIV_10488</name>
</gene>
<evidence type="ECO:0000256" key="2">
    <source>
        <dbReference type="SAM" id="MobiDB-lite"/>
    </source>
</evidence>
<dbReference type="Proteomes" id="UP000053766">
    <property type="component" value="Unassembled WGS sequence"/>
</dbReference>
<dbReference type="Pfam" id="PF00635">
    <property type="entry name" value="Motile_Sperm"/>
    <property type="match status" value="1"/>
</dbReference>
<protein>
    <recommendedName>
        <fullName evidence="1">Major sperm protein</fullName>
    </recommendedName>
</protein>
<keyword evidence="5" id="KW-1185">Reference proteome</keyword>